<dbReference type="Pfam" id="PF08447">
    <property type="entry name" value="PAS_3"/>
    <property type="match status" value="1"/>
</dbReference>
<reference evidence="18 19" key="1">
    <citation type="submission" date="2020-08" db="EMBL/GenBank/DDBJ databases">
        <title>Functional genomics of gut bacteria from endangered species of beetles.</title>
        <authorList>
            <person name="Carlos-Shanley C."/>
        </authorList>
    </citation>
    <scope>NUCLEOTIDE SEQUENCE [LARGE SCALE GENOMIC DNA]</scope>
    <source>
        <strain evidence="18 19">S00123</strain>
    </source>
</reference>
<keyword evidence="10" id="KW-1133">Transmembrane helix</keyword>
<comment type="caution">
    <text evidence="18">The sequence shown here is derived from an EMBL/GenBank/DDBJ whole genome shotgun (WGS) entry which is preliminary data.</text>
</comment>
<dbReference type="CDD" id="cd17546">
    <property type="entry name" value="REC_hyHK_CKI1_RcsC-like"/>
    <property type="match status" value="1"/>
</dbReference>
<evidence type="ECO:0000259" key="17">
    <source>
        <dbReference type="PROSITE" id="PS50112"/>
    </source>
</evidence>
<dbReference type="Gene3D" id="3.30.450.20">
    <property type="entry name" value="PAS domain"/>
    <property type="match status" value="1"/>
</dbReference>
<evidence type="ECO:0000313" key="18">
    <source>
        <dbReference type="EMBL" id="MBB4798384.1"/>
    </source>
</evidence>
<evidence type="ECO:0000256" key="11">
    <source>
        <dbReference type="ARBA" id="ARBA00023012"/>
    </source>
</evidence>
<evidence type="ECO:0000259" key="15">
    <source>
        <dbReference type="PROSITE" id="PS50109"/>
    </source>
</evidence>
<evidence type="ECO:0000256" key="10">
    <source>
        <dbReference type="ARBA" id="ARBA00022989"/>
    </source>
</evidence>
<feature type="domain" description="Response regulatory" evidence="16">
    <location>
        <begin position="408"/>
        <end position="528"/>
    </location>
</feature>
<dbReference type="PROSITE" id="PS50112">
    <property type="entry name" value="PAS"/>
    <property type="match status" value="1"/>
</dbReference>
<dbReference type="GO" id="GO:0005524">
    <property type="term" value="F:ATP binding"/>
    <property type="evidence" value="ECO:0007669"/>
    <property type="project" value="UniProtKB-KW"/>
</dbReference>
<dbReference type="SUPFAM" id="SSF52172">
    <property type="entry name" value="CheY-like"/>
    <property type="match status" value="1"/>
</dbReference>
<dbReference type="InterPro" id="IPR036890">
    <property type="entry name" value="HATPase_C_sf"/>
</dbReference>
<dbReference type="InterPro" id="IPR003594">
    <property type="entry name" value="HATPase_dom"/>
</dbReference>
<feature type="region of interest" description="Disordered" evidence="14">
    <location>
        <begin position="1"/>
        <end position="20"/>
    </location>
</feature>
<dbReference type="SUPFAM" id="SSF55874">
    <property type="entry name" value="ATPase domain of HSP90 chaperone/DNA topoisomerase II/histidine kinase"/>
    <property type="match status" value="1"/>
</dbReference>
<dbReference type="SMART" id="SM00448">
    <property type="entry name" value="REC"/>
    <property type="match status" value="1"/>
</dbReference>
<evidence type="ECO:0000256" key="12">
    <source>
        <dbReference type="ARBA" id="ARBA00023136"/>
    </source>
</evidence>
<keyword evidence="11" id="KW-0902">Two-component regulatory system</keyword>
<feature type="domain" description="Histidine kinase" evidence="15">
    <location>
        <begin position="161"/>
        <end position="382"/>
    </location>
</feature>
<evidence type="ECO:0000256" key="6">
    <source>
        <dbReference type="ARBA" id="ARBA00022692"/>
    </source>
</evidence>
<evidence type="ECO:0000256" key="3">
    <source>
        <dbReference type="ARBA" id="ARBA00012438"/>
    </source>
</evidence>
<dbReference type="InterPro" id="IPR005467">
    <property type="entry name" value="His_kinase_dom"/>
</dbReference>
<dbReference type="PROSITE" id="PS50110">
    <property type="entry name" value="RESPONSE_REGULATORY"/>
    <property type="match status" value="1"/>
</dbReference>
<dbReference type="Gene3D" id="3.40.50.2300">
    <property type="match status" value="1"/>
</dbReference>
<dbReference type="CDD" id="cd00082">
    <property type="entry name" value="HisKA"/>
    <property type="match status" value="1"/>
</dbReference>
<keyword evidence="4 13" id="KW-0597">Phosphoprotein</keyword>
<evidence type="ECO:0000256" key="4">
    <source>
        <dbReference type="ARBA" id="ARBA00022553"/>
    </source>
</evidence>
<dbReference type="InterPro" id="IPR013655">
    <property type="entry name" value="PAS_fold_3"/>
</dbReference>
<accession>A0A7W7IPX0</accession>
<dbReference type="Proteomes" id="UP000539957">
    <property type="component" value="Unassembled WGS sequence"/>
</dbReference>
<dbReference type="PANTHER" id="PTHR45339">
    <property type="entry name" value="HYBRID SIGNAL TRANSDUCTION HISTIDINE KINASE J"/>
    <property type="match status" value="1"/>
</dbReference>
<dbReference type="PRINTS" id="PR00344">
    <property type="entry name" value="BCTRLSENSOR"/>
</dbReference>
<dbReference type="Pfam" id="PF00512">
    <property type="entry name" value="HisKA"/>
    <property type="match status" value="1"/>
</dbReference>
<organism evidence="18 19">
    <name type="scientific">Brevundimonas bullata</name>
    <dbReference type="NCBI Taxonomy" id="13160"/>
    <lineage>
        <taxon>Bacteria</taxon>
        <taxon>Pseudomonadati</taxon>
        <taxon>Pseudomonadota</taxon>
        <taxon>Alphaproteobacteria</taxon>
        <taxon>Caulobacterales</taxon>
        <taxon>Caulobacteraceae</taxon>
        <taxon>Brevundimonas</taxon>
    </lineage>
</organism>
<dbReference type="EC" id="2.7.13.3" evidence="3"/>
<dbReference type="InterPro" id="IPR035965">
    <property type="entry name" value="PAS-like_dom_sf"/>
</dbReference>
<keyword evidence="19" id="KW-1185">Reference proteome</keyword>
<feature type="modified residue" description="4-aspartylphosphate" evidence="13">
    <location>
        <position position="457"/>
    </location>
</feature>
<dbReference type="InterPro" id="IPR003661">
    <property type="entry name" value="HisK_dim/P_dom"/>
</dbReference>
<comment type="subcellular location">
    <subcellularLocation>
        <location evidence="2">Membrane</location>
    </subcellularLocation>
</comment>
<evidence type="ECO:0000256" key="9">
    <source>
        <dbReference type="ARBA" id="ARBA00022840"/>
    </source>
</evidence>
<evidence type="ECO:0000256" key="7">
    <source>
        <dbReference type="ARBA" id="ARBA00022741"/>
    </source>
</evidence>
<dbReference type="InterPro" id="IPR036097">
    <property type="entry name" value="HisK_dim/P_sf"/>
</dbReference>
<dbReference type="SMART" id="SM00091">
    <property type="entry name" value="PAS"/>
    <property type="match status" value="1"/>
</dbReference>
<dbReference type="PANTHER" id="PTHR45339:SF1">
    <property type="entry name" value="HYBRID SIGNAL TRANSDUCTION HISTIDINE KINASE J"/>
    <property type="match status" value="1"/>
</dbReference>
<dbReference type="CDD" id="cd00130">
    <property type="entry name" value="PAS"/>
    <property type="match status" value="1"/>
</dbReference>
<dbReference type="AlphaFoldDB" id="A0A7W7IPX0"/>
<dbReference type="Pfam" id="PF00072">
    <property type="entry name" value="Response_reg"/>
    <property type="match status" value="1"/>
</dbReference>
<dbReference type="Gene3D" id="1.10.287.130">
    <property type="match status" value="1"/>
</dbReference>
<dbReference type="InterPro" id="IPR004358">
    <property type="entry name" value="Sig_transdc_His_kin-like_C"/>
</dbReference>
<keyword evidence="7" id="KW-0547">Nucleotide-binding</keyword>
<proteinExistence type="predicted"/>
<evidence type="ECO:0000256" key="2">
    <source>
        <dbReference type="ARBA" id="ARBA00004370"/>
    </source>
</evidence>
<dbReference type="InterPro" id="IPR011006">
    <property type="entry name" value="CheY-like_superfamily"/>
</dbReference>
<dbReference type="SMART" id="SM00388">
    <property type="entry name" value="HisKA"/>
    <property type="match status" value="1"/>
</dbReference>
<dbReference type="FunFam" id="3.30.565.10:FF:000010">
    <property type="entry name" value="Sensor histidine kinase RcsC"/>
    <property type="match status" value="1"/>
</dbReference>
<dbReference type="InterPro" id="IPR001789">
    <property type="entry name" value="Sig_transdc_resp-reg_receiver"/>
</dbReference>
<evidence type="ECO:0000256" key="14">
    <source>
        <dbReference type="SAM" id="MobiDB-lite"/>
    </source>
</evidence>
<keyword evidence="5" id="KW-0808">Transferase</keyword>
<dbReference type="NCBIfam" id="TIGR00229">
    <property type="entry name" value="sensory_box"/>
    <property type="match status" value="1"/>
</dbReference>
<sequence>MTTVAFAAASSTGQPQPQRDPAADLATFFDVSLDLLVIRDLEGVIVRVSASWASTLGYKPDELVGRAILSLVHPDDLPATLDSAAEVENRRPDAPVRGHVNRYRHRDGHYVTLEWRAQKFGDRIYAVARDVTAKIAAEQALIEAKAAAETANRAKSDFLANMSHEIRTPLNGVIGIIDALARTPLAPEQAEMVGLIATSGVTLERLVSDMLDVSRIEAGKLELELRPFDLDEALTAPLDTQRLRAEDKGLGFHVERAPNARGVFIGDSVRISQILGNLLSNAVKFTAEGSVIVRFALTEDDGAPTLLSFEVEDTGVGFDAEHDAQLFQRFSQADASITRRFGGTGLGLSICRSLTEMMGGRITGASTPGVGSRFRVELPLPRAQSLRDYDARDVAALAAGPQPSRLLRVLLAEDHPVNQRVVQLILAGHVEEIVTVDDGAQAVAAFEAGTFDVVLMDMQMPCMDGLTATRAIRALEAARPGVARTPILMLSANAMAEHRDAASDAGADLHLAKPVTARDLLTTLAMLTPT</sequence>
<dbReference type="EMBL" id="JACHKY010000003">
    <property type="protein sequence ID" value="MBB4798384.1"/>
    <property type="molecule type" value="Genomic_DNA"/>
</dbReference>
<dbReference type="InterPro" id="IPR000014">
    <property type="entry name" value="PAS"/>
</dbReference>
<evidence type="ECO:0000256" key="1">
    <source>
        <dbReference type="ARBA" id="ARBA00000085"/>
    </source>
</evidence>
<dbReference type="FunFam" id="1.10.287.130:FF:000004">
    <property type="entry name" value="Ethylene receptor 1"/>
    <property type="match status" value="1"/>
</dbReference>
<dbReference type="RefSeq" id="WP_184269792.1">
    <property type="nucleotide sequence ID" value="NZ_JACHKY010000003.1"/>
</dbReference>
<dbReference type="SUPFAM" id="SSF55785">
    <property type="entry name" value="PYP-like sensor domain (PAS domain)"/>
    <property type="match status" value="1"/>
</dbReference>
<dbReference type="GO" id="GO:0000155">
    <property type="term" value="F:phosphorelay sensor kinase activity"/>
    <property type="evidence" value="ECO:0007669"/>
    <property type="project" value="InterPro"/>
</dbReference>
<feature type="compositionally biased region" description="Polar residues" evidence="14">
    <location>
        <begin position="1"/>
        <end position="17"/>
    </location>
</feature>
<evidence type="ECO:0000256" key="5">
    <source>
        <dbReference type="ARBA" id="ARBA00022679"/>
    </source>
</evidence>
<dbReference type="GO" id="GO:0016020">
    <property type="term" value="C:membrane"/>
    <property type="evidence" value="ECO:0007669"/>
    <property type="project" value="UniProtKB-SubCell"/>
</dbReference>
<keyword evidence="9" id="KW-0067">ATP-binding</keyword>
<name>A0A7W7IPX0_9CAUL</name>
<dbReference type="CDD" id="cd16922">
    <property type="entry name" value="HATPase_EvgS-ArcB-TorS-like"/>
    <property type="match status" value="1"/>
</dbReference>
<dbReference type="PROSITE" id="PS50109">
    <property type="entry name" value="HIS_KIN"/>
    <property type="match status" value="1"/>
</dbReference>
<dbReference type="Pfam" id="PF02518">
    <property type="entry name" value="HATPase_c"/>
    <property type="match status" value="1"/>
</dbReference>
<keyword evidence="12" id="KW-0472">Membrane</keyword>
<gene>
    <name evidence="18" type="ORF">HNP32_002128</name>
</gene>
<dbReference type="SUPFAM" id="SSF47384">
    <property type="entry name" value="Homodimeric domain of signal transducing histidine kinase"/>
    <property type="match status" value="1"/>
</dbReference>
<comment type="catalytic activity">
    <reaction evidence="1">
        <text>ATP + protein L-histidine = ADP + protein N-phospho-L-histidine.</text>
        <dbReference type="EC" id="2.7.13.3"/>
    </reaction>
</comment>
<feature type="domain" description="PAS" evidence="17">
    <location>
        <begin position="21"/>
        <end position="91"/>
    </location>
</feature>
<evidence type="ECO:0000259" key="16">
    <source>
        <dbReference type="PROSITE" id="PS50110"/>
    </source>
</evidence>
<keyword evidence="8" id="KW-0418">Kinase</keyword>
<evidence type="ECO:0000256" key="8">
    <source>
        <dbReference type="ARBA" id="ARBA00022777"/>
    </source>
</evidence>
<evidence type="ECO:0000256" key="13">
    <source>
        <dbReference type="PROSITE-ProRule" id="PRU00169"/>
    </source>
</evidence>
<evidence type="ECO:0000313" key="19">
    <source>
        <dbReference type="Proteomes" id="UP000539957"/>
    </source>
</evidence>
<protein>
    <recommendedName>
        <fullName evidence="3">histidine kinase</fullName>
        <ecNumber evidence="3">2.7.13.3</ecNumber>
    </recommendedName>
</protein>
<keyword evidence="6" id="KW-0812">Transmembrane</keyword>
<dbReference type="Gene3D" id="3.30.565.10">
    <property type="entry name" value="Histidine kinase-like ATPase, C-terminal domain"/>
    <property type="match status" value="1"/>
</dbReference>
<dbReference type="SMART" id="SM00387">
    <property type="entry name" value="HATPase_c"/>
    <property type="match status" value="1"/>
</dbReference>